<dbReference type="PROSITE" id="PS50026">
    <property type="entry name" value="EGF_3"/>
    <property type="match status" value="1"/>
</dbReference>
<evidence type="ECO:0000259" key="3">
    <source>
        <dbReference type="PROSITE" id="PS50026"/>
    </source>
</evidence>
<dbReference type="PANTHER" id="PTHR12332">
    <property type="entry name" value="KEREN-RELATED"/>
    <property type="match status" value="1"/>
</dbReference>
<dbReference type="GO" id="GO:0048018">
    <property type="term" value="F:receptor ligand activity"/>
    <property type="evidence" value="ECO:0007669"/>
    <property type="project" value="InterPro"/>
</dbReference>
<evidence type="ECO:0000256" key="2">
    <source>
        <dbReference type="SAM" id="Phobius"/>
    </source>
</evidence>
<feature type="transmembrane region" description="Helical" evidence="2">
    <location>
        <begin position="190"/>
        <end position="214"/>
    </location>
</feature>
<dbReference type="AlphaFoldDB" id="A0A0V0S5M1"/>
<dbReference type="InterPro" id="IPR000742">
    <property type="entry name" value="EGF"/>
</dbReference>
<dbReference type="PANTHER" id="PTHR12332:SF1">
    <property type="entry name" value="KEREN-RELATED"/>
    <property type="match status" value="1"/>
</dbReference>
<feature type="domain" description="EGF-like" evidence="3">
    <location>
        <begin position="270"/>
        <end position="314"/>
    </location>
</feature>
<reference evidence="4 5" key="1">
    <citation type="submission" date="2015-01" db="EMBL/GenBank/DDBJ databases">
        <title>Evolution of Trichinella species and genotypes.</title>
        <authorList>
            <person name="Korhonen P.K."/>
            <person name="Edoardo P."/>
            <person name="Giuseppe L.R."/>
            <person name="Gasser R.B."/>
        </authorList>
    </citation>
    <scope>NUCLEOTIDE SEQUENCE [LARGE SCALE GENOMIC DNA]</scope>
    <source>
        <strain evidence="4">ISS37</strain>
    </source>
</reference>
<sequence>MRVSGHVAFLKKCLFNFQCTKCRVCRCVNVSRFPSSSFAIRQRSFSKFIHTKAKSTLIIIESDCGCPDSSSFACLFVFIGFSSFLCVFSSSSLWYGSMTIVPNLLTVRFVGPASVLGPLLASRLGHLQRAKSEQVPDDQGISSCQSALCSLHVYSESYCWCLCFGACFRRRYRPARCRSTSNNDHYSFHLLAHFLLLSLAIVAHLYRSLAVYILGAERRSLWFFQSPPLFLTLVLYFGWSWQFVKVVESCSTRPSPKHWVVRPPLSTYLLRENCTEDYAALYCLNDGICFRTKVTDTFIFSCECQPGWYGQRCEYQDTGDRYLPVQQRVEVAGIAGSVTVLIIIVIFVSVVLYIYYRRRRISDTMQTSPVISYCHACDMPIRQLCSGIASSKPRSHVKNALRTSVDVGDSTNANQCDNREDAAAQTLMSASTSQNKISGSGIVCRVEESFAFISSKRYGSIYVPGSVMIVEGDDSHGDSAISSKLRVDDVVHFKAINQFGPKDCQWMAVSLKKSAKQALANSSLPSIISNQIGLIVDIHDRTMFIYNETYGEIYYPLGAHLAYLQELKMGSEEVVYASFMETFYNNQTVLFNAVRQTEVNDCAYVATAVWPANEQITGEMNVMSEIGNIVKLSSHYGYILSESLGRVFFSISNCENYTSPELTLFDLFEVNDLVHFNPMKQPEMNGCNWRALNVMKFNFAAEENPLWDNVVQDYQFENDQFSISNSNATVLVDVENSKPPKTTVDKACQTVTPPEMFLLKAVTADPTFCMELHRNFPHLMKFIDKACFQYFFGLIILENLNSISDAQVEFELDATFLTIRALQSMLITFGRHNSKRALGLLLIVAVDFRPQSIHTFELEFRHSAPWLAFN</sequence>
<keyword evidence="2" id="KW-1133">Transmembrane helix</keyword>
<dbReference type="GO" id="GO:0005154">
    <property type="term" value="F:epidermal growth factor receptor binding"/>
    <property type="evidence" value="ECO:0007669"/>
    <property type="project" value="InterPro"/>
</dbReference>
<dbReference type="InterPro" id="IPR043403">
    <property type="entry name" value="Gurken/Spitz"/>
</dbReference>
<dbReference type="STRING" id="6336.A0A0V0S5M1"/>
<evidence type="ECO:0000313" key="4">
    <source>
        <dbReference type="EMBL" id="KRX21996.1"/>
    </source>
</evidence>
<dbReference type="EMBL" id="JYDL01000035">
    <property type="protein sequence ID" value="KRX21996.1"/>
    <property type="molecule type" value="Genomic_DNA"/>
</dbReference>
<name>A0A0V0S5M1_9BILA</name>
<feature type="transmembrane region" description="Helical" evidence="2">
    <location>
        <begin position="72"/>
        <end position="95"/>
    </location>
</feature>
<feature type="transmembrane region" description="Helical" evidence="2">
    <location>
        <begin position="331"/>
        <end position="356"/>
    </location>
</feature>
<dbReference type="GO" id="GO:0007173">
    <property type="term" value="P:epidermal growth factor receptor signaling pathway"/>
    <property type="evidence" value="ECO:0007669"/>
    <property type="project" value="InterPro"/>
</dbReference>
<proteinExistence type="predicted"/>
<keyword evidence="2" id="KW-0812">Transmembrane</keyword>
<dbReference type="CDD" id="cd00054">
    <property type="entry name" value="EGF_CA"/>
    <property type="match status" value="1"/>
</dbReference>
<comment type="caution">
    <text evidence="1">Lacks conserved residue(s) required for the propagation of feature annotation.</text>
</comment>
<dbReference type="Gene3D" id="2.10.25.10">
    <property type="entry name" value="Laminin"/>
    <property type="match status" value="1"/>
</dbReference>
<keyword evidence="2" id="KW-0472">Membrane</keyword>
<keyword evidence="1" id="KW-0245">EGF-like domain</keyword>
<dbReference type="PROSITE" id="PS01186">
    <property type="entry name" value="EGF_2"/>
    <property type="match status" value="1"/>
</dbReference>
<dbReference type="SUPFAM" id="SSF57196">
    <property type="entry name" value="EGF/Laminin"/>
    <property type="match status" value="1"/>
</dbReference>
<evidence type="ECO:0000256" key="1">
    <source>
        <dbReference type="PROSITE-ProRule" id="PRU00076"/>
    </source>
</evidence>
<protein>
    <submittedName>
        <fullName evidence="4">Protein spitz</fullName>
    </submittedName>
</protein>
<dbReference type="OrthoDB" id="567788at2759"/>
<evidence type="ECO:0000313" key="5">
    <source>
        <dbReference type="Proteomes" id="UP000054630"/>
    </source>
</evidence>
<dbReference type="SMART" id="SM00181">
    <property type="entry name" value="EGF"/>
    <property type="match status" value="1"/>
</dbReference>
<accession>A0A0V0S5M1</accession>
<feature type="disulfide bond" evidence="1">
    <location>
        <begin position="304"/>
        <end position="313"/>
    </location>
</feature>
<keyword evidence="5" id="KW-1185">Reference proteome</keyword>
<gene>
    <name evidence="4" type="primary">Rtn3</name>
    <name evidence="4" type="ORF">T07_3241</name>
</gene>
<feature type="transmembrane region" description="Helical" evidence="2">
    <location>
        <begin position="221"/>
        <end position="239"/>
    </location>
</feature>
<comment type="caution">
    <text evidence="4">The sequence shown here is derived from an EMBL/GenBank/DDBJ whole genome shotgun (WGS) entry which is preliminary data.</text>
</comment>
<dbReference type="PROSITE" id="PS00022">
    <property type="entry name" value="EGF_1"/>
    <property type="match status" value="1"/>
</dbReference>
<organism evidence="4 5">
    <name type="scientific">Trichinella nelsoni</name>
    <dbReference type="NCBI Taxonomy" id="6336"/>
    <lineage>
        <taxon>Eukaryota</taxon>
        <taxon>Metazoa</taxon>
        <taxon>Ecdysozoa</taxon>
        <taxon>Nematoda</taxon>
        <taxon>Enoplea</taxon>
        <taxon>Dorylaimia</taxon>
        <taxon>Trichinellida</taxon>
        <taxon>Trichinellidae</taxon>
        <taxon>Trichinella</taxon>
    </lineage>
</organism>
<dbReference type="Proteomes" id="UP000054630">
    <property type="component" value="Unassembled WGS sequence"/>
</dbReference>
<keyword evidence="1" id="KW-1015">Disulfide bond</keyword>